<organism evidence="2 3">
    <name type="scientific">Aegilops tauschii subsp. strangulata</name>
    <name type="common">Goatgrass</name>
    <dbReference type="NCBI Taxonomy" id="200361"/>
    <lineage>
        <taxon>Eukaryota</taxon>
        <taxon>Viridiplantae</taxon>
        <taxon>Streptophyta</taxon>
        <taxon>Embryophyta</taxon>
        <taxon>Tracheophyta</taxon>
        <taxon>Spermatophyta</taxon>
        <taxon>Magnoliopsida</taxon>
        <taxon>Liliopsida</taxon>
        <taxon>Poales</taxon>
        <taxon>Poaceae</taxon>
        <taxon>BOP clade</taxon>
        <taxon>Pooideae</taxon>
        <taxon>Triticodae</taxon>
        <taxon>Triticeae</taxon>
        <taxon>Triticinae</taxon>
        <taxon>Aegilops</taxon>
    </lineage>
</organism>
<evidence type="ECO:0000313" key="3">
    <source>
        <dbReference type="Proteomes" id="UP000015105"/>
    </source>
</evidence>
<reference evidence="2" key="5">
    <citation type="journal article" date="2021" name="G3 (Bethesda)">
        <title>Aegilops tauschii genome assembly Aet v5.0 features greater sequence contiguity and improved annotation.</title>
        <authorList>
            <person name="Wang L."/>
            <person name="Zhu T."/>
            <person name="Rodriguez J.C."/>
            <person name="Deal K.R."/>
            <person name="Dubcovsky J."/>
            <person name="McGuire P.E."/>
            <person name="Lux T."/>
            <person name="Spannagl M."/>
            <person name="Mayer K.F.X."/>
            <person name="Baldrich P."/>
            <person name="Meyers B.C."/>
            <person name="Huo N."/>
            <person name="Gu Y.Q."/>
            <person name="Zhou H."/>
            <person name="Devos K.M."/>
            <person name="Bennetzen J.L."/>
            <person name="Unver T."/>
            <person name="Budak H."/>
            <person name="Gulick P.J."/>
            <person name="Galiba G."/>
            <person name="Kalapos B."/>
            <person name="Nelson D.R."/>
            <person name="Li P."/>
            <person name="You F.M."/>
            <person name="Luo M.C."/>
            <person name="Dvorak J."/>
        </authorList>
    </citation>
    <scope>NUCLEOTIDE SEQUENCE [LARGE SCALE GENOMIC DNA]</scope>
    <source>
        <strain evidence="2">cv. AL8/78</strain>
    </source>
</reference>
<proteinExistence type="predicted"/>
<dbReference type="Gramene" id="AET2Gv21298100.11">
    <property type="protein sequence ID" value="AET2Gv21298100.11"/>
    <property type="gene ID" value="AET2Gv21298100"/>
</dbReference>
<sequence length="243" mass="25737">LLLPSPYTLDTFDRGDHLLPRPPCPRLQPLAAASNLHSATTSLAPQIQPKRPVLRRRPVPCRTHDVTAVRHPPSDPSARLRHCSLSACGAAPLALLPDDTGLDPRGSSKWGATGGGGTSVVARGPRLAGDPHLFRLPPLGLDSPIHQTPPAAPNLFSSPWRLAREDPDPLDRGCGGHAPAEESSSSDTIAYAPSSFNPLVPCRVQPPHTPLLAPDRKPSQRAAMADEAAARRRCSAGLSPPRP</sequence>
<reference evidence="2" key="3">
    <citation type="journal article" date="2017" name="Nature">
        <title>Genome sequence of the progenitor of the wheat D genome Aegilops tauschii.</title>
        <authorList>
            <person name="Luo M.C."/>
            <person name="Gu Y.Q."/>
            <person name="Puiu D."/>
            <person name="Wang H."/>
            <person name="Twardziok S.O."/>
            <person name="Deal K.R."/>
            <person name="Huo N."/>
            <person name="Zhu T."/>
            <person name="Wang L."/>
            <person name="Wang Y."/>
            <person name="McGuire P.E."/>
            <person name="Liu S."/>
            <person name="Long H."/>
            <person name="Ramasamy R.K."/>
            <person name="Rodriguez J.C."/>
            <person name="Van S.L."/>
            <person name="Yuan L."/>
            <person name="Wang Z."/>
            <person name="Xia Z."/>
            <person name="Xiao L."/>
            <person name="Anderson O.D."/>
            <person name="Ouyang S."/>
            <person name="Liang Y."/>
            <person name="Zimin A.V."/>
            <person name="Pertea G."/>
            <person name="Qi P."/>
            <person name="Bennetzen J.L."/>
            <person name="Dai X."/>
            <person name="Dawson M.W."/>
            <person name="Muller H.G."/>
            <person name="Kugler K."/>
            <person name="Rivarola-Duarte L."/>
            <person name="Spannagl M."/>
            <person name="Mayer K.F.X."/>
            <person name="Lu F.H."/>
            <person name="Bevan M.W."/>
            <person name="Leroy P."/>
            <person name="Li P."/>
            <person name="You F.M."/>
            <person name="Sun Q."/>
            <person name="Liu Z."/>
            <person name="Lyons E."/>
            <person name="Wicker T."/>
            <person name="Salzberg S.L."/>
            <person name="Devos K.M."/>
            <person name="Dvorak J."/>
        </authorList>
    </citation>
    <scope>NUCLEOTIDE SEQUENCE [LARGE SCALE GENOMIC DNA]</scope>
    <source>
        <strain evidence="2">cv. AL8/78</strain>
    </source>
</reference>
<accession>A0A453DLJ0</accession>
<dbReference type="AlphaFoldDB" id="A0A453DLJ0"/>
<reference evidence="3" key="1">
    <citation type="journal article" date="2014" name="Science">
        <title>Ancient hybridizations among the ancestral genomes of bread wheat.</title>
        <authorList>
            <consortium name="International Wheat Genome Sequencing Consortium,"/>
            <person name="Marcussen T."/>
            <person name="Sandve S.R."/>
            <person name="Heier L."/>
            <person name="Spannagl M."/>
            <person name="Pfeifer M."/>
            <person name="Jakobsen K.S."/>
            <person name="Wulff B.B."/>
            <person name="Steuernagel B."/>
            <person name="Mayer K.F."/>
            <person name="Olsen O.A."/>
        </authorList>
    </citation>
    <scope>NUCLEOTIDE SEQUENCE [LARGE SCALE GENOMIC DNA]</scope>
    <source>
        <strain evidence="3">cv. AL8/78</strain>
    </source>
</reference>
<evidence type="ECO:0000256" key="1">
    <source>
        <dbReference type="SAM" id="MobiDB-lite"/>
    </source>
</evidence>
<evidence type="ECO:0000313" key="2">
    <source>
        <dbReference type="EnsemblPlants" id="AET2Gv21298100.11"/>
    </source>
</evidence>
<reference evidence="3" key="2">
    <citation type="journal article" date="2017" name="Nat. Plants">
        <title>The Aegilops tauschii genome reveals multiple impacts of transposons.</title>
        <authorList>
            <person name="Zhao G."/>
            <person name="Zou C."/>
            <person name="Li K."/>
            <person name="Wang K."/>
            <person name="Li T."/>
            <person name="Gao L."/>
            <person name="Zhang X."/>
            <person name="Wang H."/>
            <person name="Yang Z."/>
            <person name="Liu X."/>
            <person name="Jiang W."/>
            <person name="Mao L."/>
            <person name="Kong X."/>
            <person name="Jiao Y."/>
            <person name="Jia J."/>
        </authorList>
    </citation>
    <scope>NUCLEOTIDE SEQUENCE [LARGE SCALE GENOMIC DNA]</scope>
    <source>
        <strain evidence="3">cv. AL8/78</strain>
    </source>
</reference>
<feature type="region of interest" description="Disordered" evidence="1">
    <location>
        <begin position="165"/>
        <end position="243"/>
    </location>
</feature>
<name>A0A453DLJ0_AEGTS</name>
<dbReference type="Proteomes" id="UP000015105">
    <property type="component" value="Chromosome 2D"/>
</dbReference>
<dbReference type="EnsemblPlants" id="AET2Gv21298100.11">
    <property type="protein sequence ID" value="AET2Gv21298100.11"/>
    <property type="gene ID" value="AET2Gv21298100"/>
</dbReference>
<keyword evidence="3" id="KW-1185">Reference proteome</keyword>
<protein>
    <submittedName>
        <fullName evidence="2">Uncharacterized protein</fullName>
    </submittedName>
</protein>
<reference evidence="2" key="4">
    <citation type="submission" date="2019-03" db="UniProtKB">
        <authorList>
            <consortium name="EnsemblPlants"/>
        </authorList>
    </citation>
    <scope>IDENTIFICATION</scope>
</reference>